<evidence type="ECO:0000256" key="3">
    <source>
        <dbReference type="ARBA" id="ARBA00022475"/>
    </source>
</evidence>
<accession>A0A1I0VQA9</accession>
<evidence type="ECO:0000256" key="6">
    <source>
        <dbReference type="ARBA" id="ARBA00023136"/>
    </source>
</evidence>
<evidence type="ECO:0000256" key="1">
    <source>
        <dbReference type="ARBA" id="ARBA00004651"/>
    </source>
</evidence>
<gene>
    <name evidence="8" type="ORF">SAMN05216266_101413</name>
</gene>
<evidence type="ECO:0000313" key="9">
    <source>
        <dbReference type="Proteomes" id="UP000243799"/>
    </source>
</evidence>
<dbReference type="PANTHER" id="PTHR33884:SF3">
    <property type="entry name" value="UPF0410 PROTEIN YMGE"/>
    <property type="match status" value="1"/>
</dbReference>
<evidence type="ECO:0000256" key="7">
    <source>
        <dbReference type="SAM" id="Phobius"/>
    </source>
</evidence>
<feature type="transmembrane region" description="Helical" evidence="7">
    <location>
        <begin position="69"/>
        <end position="87"/>
    </location>
</feature>
<keyword evidence="4 7" id="KW-0812">Transmembrane</keyword>
<name>A0A1I0VQA9_9PSEU</name>
<evidence type="ECO:0000256" key="5">
    <source>
        <dbReference type="ARBA" id="ARBA00022989"/>
    </source>
</evidence>
<keyword evidence="9" id="KW-1185">Reference proteome</keyword>
<dbReference type="InterPro" id="IPR007341">
    <property type="entry name" value="Transgly_assoc"/>
</dbReference>
<keyword evidence="3" id="KW-1003">Cell membrane</keyword>
<reference evidence="9" key="1">
    <citation type="submission" date="2016-10" db="EMBL/GenBank/DDBJ databases">
        <authorList>
            <person name="Varghese N."/>
            <person name="Submissions S."/>
        </authorList>
    </citation>
    <scope>NUCLEOTIDE SEQUENCE [LARGE SCALE GENOMIC DNA]</scope>
    <source>
        <strain evidence="9">CGMCC 4.3568</strain>
    </source>
</reference>
<evidence type="ECO:0008006" key="10">
    <source>
        <dbReference type="Google" id="ProtNLM"/>
    </source>
</evidence>
<dbReference type="GO" id="GO:0005886">
    <property type="term" value="C:plasma membrane"/>
    <property type="evidence" value="ECO:0007669"/>
    <property type="project" value="UniProtKB-SubCell"/>
</dbReference>
<feature type="transmembrane region" description="Helical" evidence="7">
    <location>
        <begin position="33"/>
        <end position="57"/>
    </location>
</feature>
<feature type="transmembrane region" description="Helical" evidence="7">
    <location>
        <begin position="6"/>
        <end position="26"/>
    </location>
</feature>
<keyword evidence="5 7" id="KW-1133">Transmembrane helix</keyword>
<comment type="subcellular location">
    <subcellularLocation>
        <location evidence="1">Cell membrane</location>
        <topology evidence="1">Multi-pass membrane protein</topology>
    </subcellularLocation>
</comment>
<dbReference type="RefSeq" id="WP_091668530.1">
    <property type="nucleotide sequence ID" value="NZ_FOKG01000001.1"/>
</dbReference>
<organism evidence="8 9">
    <name type="scientific">Amycolatopsis marina</name>
    <dbReference type="NCBI Taxonomy" id="490629"/>
    <lineage>
        <taxon>Bacteria</taxon>
        <taxon>Bacillati</taxon>
        <taxon>Actinomycetota</taxon>
        <taxon>Actinomycetes</taxon>
        <taxon>Pseudonocardiales</taxon>
        <taxon>Pseudonocardiaceae</taxon>
        <taxon>Amycolatopsis</taxon>
    </lineage>
</organism>
<evidence type="ECO:0000256" key="4">
    <source>
        <dbReference type="ARBA" id="ARBA00022692"/>
    </source>
</evidence>
<dbReference type="PANTHER" id="PTHR33884">
    <property type="entry name" value="UPF0410 PROTEIN YMGE"/>
    <property type="match status" value="1"/>
</dbReference>
<sequence length="98" mass="10203">MLGGIWGIITTILVGLILGVIGRMLAKGDQRIPMWLTIVVGIIAAFIGNWLAGVFGVENTPGIDWIRHAFQVGAAVIGVIAAAAAYPKIAGGRTAHRS</sequence>
<dbReference type="Proteomes" id="UP000243799">
    <property type="component" value="Unassembled WGS sequence"/>
</dbReference>
<proteinExistence type="inferred from homology"/>
<comment type="similarity">
    <text evidence="2">Belongs to the UPF0410 family.</text>
</comment>
<dbReference type="STRING" id="490629.SAMN05216266_101413"/>
<dbReference type="EMBL" id="FOKG01000001">
    <property type="protein sequence ID" value="SFA78501.1"/>
    <property type="molecule type" value="Genomic_DNA"/>
</dbReference>
<protein>
    <recommendedName>
        <fullName evidence="10">Transglycosylase associated protein</fullName>
    </recommendedName>
</protein>
<dbReference type="OrthoDB" id="3483802at2"/>
<evidence type="ECO:0000256" key="2">
    <source>
        <dbReference type="ARBA" id="ARBA00011006"/>
    </source>
</evidence>
<dbReference type="AlphaFoldDB" id="A0A1I0VQA9"/>
<evidence type="ECO:0000313" key="8">
    <source>
        <dbReference type="EMBL" id="SFA78501.1"/>
    </source>
</evidence>
<keyword evidence="6 7" id="KW-0472">Membrane</keyword>